<accession>A0AAD5S4G8</accession>
<dbReference type="Pfam" id="PF13391">
    <property type="entry name" value="HNH_2"/>
    <property type="match status" value="1"/>
</dbReference>
<evidence type="ECO:0000313" key="4">
    <source>
        <dbReference type="Proteomes" id="UP001212841"/>
    </source>
</evidence>
<protein>
    <recommendedName>
        <fullName evidence="2">HNH nuclease domain-containing protein</fullName>
    </recommendedName>
</protein>
<evidence type="ECO:0000259" key="2">
    <source>
        <dbReference type="Pfam" id="PF13391"/>
    </source>
</evidence>
<gene>
    <name evidence="3" type="ORF">HK097_001434</name>
</gene>
<name>A0AAD5S4G8_9FUNG</name>
<feature type="region of interest" description="Disordered" evidence="1">
    <location>
        <begin position="107"/>
        <end position="140"/>
    </location>
</feature>
<organism evidence="3 4">
    <name type="scientific">Rhizophlyctis rosea</name>
    <dbReference type="NCBI Taxonomy" id="64517"/>
    <lineage>
        <taxon>Eukaryota</taxon>
        <taxon>Fungi</taxon>
        <taxon>Fungi incertae sedis</taxon>
        <taxon>Chytridiomycota</taxon>
        <taxon>Chytridiomycota incertae sedis</taxon>
        <taxon>Chytridiomycetes</taxon>
        <taxon>Rhizophlyctidales</taxon>
        <taxon>Rhizophlyctidaceae</taxon>
        <taxon>Rhizophlyctis</taxon>
    </lineage>
</organism>
<proteinExistence type="predicted"/>
<feature type="domain" description="HNH nuclease" evidence="2">
    <location>
        <begin position="158"/>
        <end position="227"/>
    </location>
</feature>
<reference evidence="3" key="1">
    <citation type="submission" date="2020-05" db="EMBL/GenBank/DDBJ databases">
        <title>Phylogenomic resolution of chytrid fungi.</title>
        <authorList>
            <person name="Stajich J.E."/>
            <person name="Amses K."/>
            <person name="Simmons R."/>
            <person name="Seto K."/>
            <person name="Myers J."/>
            <person name="Bonds A."/>
            <person name="Quandt C.A."/>
            <person name="Barry K."/>
            <person name="Liu P."/>
            <person name="Grigoriev I."/>
            <person name="Longcore J.E."/>
            <person name="James T.Y."/>
        </authorList>
    </citation>
    <scope>NUCLEOTIDE SEQUENCE</scope>
    <source>
        <strain evidence="3">JEL0318</strain>
    </source>
</reference>
<evidence type="ECO:0000256" key="1">
    <source>
        <dbReference type="SAM" id="MobiDB-lite"/>
    </source>
</evidence>
<evidence type="ECO:0000313" key="3">
    <source>
        <dbReference type="EMBL" id="KAJ3044558.1"/>
    </source>
</evidence>
<keyword evidence="4" id="KW-1185">Reference proteome</keyword>
<dbReference type="Proteomes" id="UP001212841">
    <property type="component" value="Unassembled WGS sequence"/>
</dbReference>
<sequence length="356" mass="39214">MLYSPEAERPSQLCNAYCQMECTRSGRPARDLWVILSNLASTTVEALQFEYQIVELRKGVMPLDATLLPTDFYHLKLKPGSNGNLLSFTPIVTYLFPPTATALNAEKAATTSADASPSTSAPSSPATKKRKQAAPLALQTTDPESQWRLQAIQRDQACTLTGEDSLTHLDAAHVIPNAWAESTLFDSHLPAAVTSQIVQLSNGLGDIQNGFLLHTDFQKGFDNCEYSFLSVDTEDGSVDYIFFPFTARYLRSAYVGKALRKPVGQKTDGTPMAEVFPPRVLFDHHFKASVFRRCRGGGSLDEMPKDNDDEVSEVAGSTETLEEVEGGVHETGKDYLGEDPGAWWRENHLRMQSSNV</sequence>
<dbReference type="AlphaFoldDB" id="A0AAD5S4G8"/>
<comment type="caution">
    <text evidence="3">The sequence shown here is derived from an EMBL/GenBank/DDBJ whole genome shotgun (WGS) entry which is preliminary data.</text>
</comment>
<dbReference type="EMBL" id="JADGJD010001287">
    <property type="protein sequence ID" value="KAJ3044558.1"/>
    <property type="molecule type" value="Genomic_DNA"/>
</dbReference>
<feature type="compositionally biased region" description="Low complexity" evidence="1">
    <location>
        <begin position="108"/>
        <end position="126"/>
    </location>
</feature>
<dbReference type="InterPro" id="IPR003615">
    <property type="entry name" value="HNH_nuc"/>
</dbReference>